<proteinExistence type="predicted"/>
<accession>A0A9D3Z3N3</accession>
<reference evidence="2" key="2">
    <citation type="submission" date="2020-11" db="EMBL/GenBank/DDBJ databases">
        <authorList>
            <person name="McCartney M.A."/>
            <person name="Auch B."/>
            <person name="Kono T."/>
            <person name="Mallez S."/>
            <person name="Becker A."/>
            <person name="Gohl D.M."/>
            <person name="Silverstein K.A.T."/>
            <person name="Koren S."/>
            <person name="Bechman K.B."/>
            <person name="Herman A."/>
            <person name="Abrahante J.E."/>
            <person name="Garbe J."/>
        </authorList>
    </citation>
    <scope>NUCLEOTIDE SEQUENCE</scope>
    <source>
        <strain evidence="2">Duluth1</strain>
        <tissue evidence="2">Whole animal</tissue>
    </source>
</reference>
<dbReference type="AlphaFoldDB" id="A0A9D3Z3N3"/>
<dbReference type="EMBL" id="JAIWYP010000014">
    <property type="protein sequence ID" value="KAH3710171.1"/>
    <property type="molecule type" value="Genomic_DNA"/>
</dbReference>
<evidence type="ECO:0000256" key="1">
    <source>
        <dbReference type="SAM" id="MobiDB-lite"/>
    </source>
</evidence>
<keyword evidence="3" id="KW-1185">Reference proteome</keyword>
<reference evidence="2" key="1">
    <citation type="journal article" date="2019" name="bioRxiv">
        <title>The Genome of the Zebra Mussel, Dreissena polymorpha: A Resource for Invasive Species Research.</title>
        <authorList>
            <person name="McCartney M.A."/>
            <person name="Auch B."/>
            <person name="Kono T."/>
            <person name="Mallez S."/>
            <person name="Zhang Y."/>
            <person name="Obille A."/>
            <person name="Becker A."/>
            <person name="Abrahante J.E."/>
            <person name="Garbe J."/>
            <person name="Badalamenti J.P."/>
            <person name="Herman A."/>
            <person name="Mangelson H."/>
            <person name="Liachko I."/>
            <person name="Sullivan S."/>
            <person name="Sone E.D."/>
            <person name="Koren S."/>
            <person name="Silverstein K.A.T."/>
            <person name="Beckman K.B."/>
            <person name="Gohl D.M."/>
        </authorList>
    </citation>
    <scope>NUCLEOTIDE SEQUENCE</scope>
    <source>
        <strain evidence="2">Duluth1</strain>
        <tissue evidence="2">Whole animal</tissue>
    </source>
</reference>
<name>A0A9D3Z3N3_DREPO</name>
<sequence length="60" mass="6437">MDALCFIFLLDSDCDSDDDPAYIPDTDSDDTEPESSGTQHTTRKSVVKFGSALSTAGMLC</sequence>
<protein>
    <submittedName>
        <fullName evidence="2">Uncharacterized protein</fullName>
    </submittedName>
</protein>
<feature type="compositionally biased region" description="Acidic residues" evidence="1">
    <location>
        <begin position="14"/>
        <end position="33"/>
    </location>
</feature>
<comment type="caution">
    <text evidence="2">The sequence shown here is derived from an EMBL/GenBank/DDBJ whole genome shotgun (WGS) entry which is preliminary data.</text>
</comment>
<dbReference type="Proteomes" id="UP000828390">
    <property type="component" value="Unassembled WGS sequence"/>
</dbReference>
<gene>
    <name evidence="2" type="ORF">DPMN_069640</name>
</gene>
<evidence type="ECO:0000313" key="3">
    <source>
        <dbReference type="Proteomes" id="UP000828390"/>
    </source>
</evidence>
<feature type="region of interest" description="Disordered" evidence="1">
    <location>
        <begin position="14"/>
        <end position="43"/>
    </location>
</feature>
<evidence type="ECO:0000313" key="2">
    <source>
        <dbReference type="EMBL" id="KAH3710171.1"/>
    </source>
</evidence>
<organism evidence="2 3">
    <name type="scientific">Dreissena polymorpha</name>
    <name type="common">Zebra mussel</name>
    <name type="synonym">Mytilus polymorpha</name>
    <dbReference type="NCBI Taxonomy" id="45954"/>
    <lineage>
        <taxon>Eukaryota</taxon>
        <taxon>Metazoa</taxon>
        <taxon>Spiralia</taxon>
        <taxon>Lophotrochozoa</taxon>
        <taxon>Mollusca</taxon>
        <taxon>Bivalvia</taxon>
        <taxon>Autobranchia</taxon>
        <taxon>Heteroconchia</taxon>
        <taxon>Euheterodonta</taxon>
        <taxon>Imparidentia</taxon>
        <taxon>Neoheterodontei</taxon>
        <taxon>Myida</taxon>
        <taxon>Dreissenoidea</taxon>
        <taxon>Dreissenidae</taxon>
        <taxon>Dreissena</taxon>
    </lineage>
</organism>